<proteinExistence type="predicted"/>
<dbReference type="InterPro" id="IPR036273">
    <property type="entry name" value="CRAL/TRIO_N_dom_sf"/>
</dbReference>
<evidence type="ECO:0000313" key="3">
    <source>
        <dbReference type="Proteomes" id="UP001476247"/>
    </source>
</evidence>
<keyword evidence="3" id="KW-1185">Reference proteome</keyword>
<dbReference type="SMART" id="SM01100">
    <property type="entry name" value="CRAL_TRIO_N"/>
    <property type="match status" value="1"/>
</dbReference>
<dbReference type="EMBL" id="BAABUJ010000052">
    <property type="protein sequence ID" value="GAA5805859.1"/>
    <property type="molecule type" value="Genomic_DNA"/>
</dbReference>
<organism evidence="2 3">
    <name type="scientific">Helicostylum pulchrum</name>
    <dbReference type="NCBI Taxonomy" id="562976"/>
    <lineage>
        <taxon>Eukaryota</taxon>
        <taxon>Fungi</taxon>
        <taxon>Fungi incertae sedis</taxon>
        <taxon>Mucoromycota</taxon>
        <taxon>Mucoromycotina</taxon>
        <taxon>Mucoromycetes</taxon>
        <taxon>Mucorales</taxon>
        <taxon>Mucorineae</taxon>
        <taxon>Mucoraceae</taxon>
        <taxon>Helicostylum</taxon>
    </lineage>
</organism>
<reference evidence="2 3" key="1">
    <citation type="submission" date="2024-04" db="EMBL/GenBank/DDBJ databases">
        <title>genome sequences of Mucor flavus KT1a and Helicostylum pulchrum KT1b strains isolation_sourced from the surface of a dry-aged beef.</title>
        <authorList>
            <person name="Toyotome T."/>
            <person name="Hosono M."/>
            <person name="Torimaru M."/>
            <person name="Fukuda K."/>
            <person name="Mikami N."/>
        </authorList>
    </citation>
    <scope>NUCLEOTIDE SEQUENCE [LARGE SCALE GENOMIC DNA]</scope>
    <source>
        <strain evidence="2 3">KT1b</strain>
    </source>
</reference>
<dbReference type="SUPFAM" id="SSF46938">
    <property type="entry name" value="CRAL/TRIO N-terminal domain"/>
    <property type="match status" value="1"/>
</dbReference>
<protein>
    <recommendedName>
        <fullName evidence="1">CRAL-TRIO domain-containing protein</fullName>
    </recommendedName>
</protein>
<dbReference type="PANTHER" id="PTHR46590:SF6">
    <property type="entry name" value="CRAL-TRIO DOMAIN-CONTAINING PROTEIN C365.01"/>
    <property type="match status" value="1"/>
</dbReference>
<evidence type="ECO:0000313" key="2">
    <source>
        <dbReference type="EMBL" id="GAA5805859.1"/>
    </source>
</evidence>
<dbReference type="CDD" id="cd00170">
    <property type="entry name" value="SEC14"/>
    <property type="match status" value="1"/>
</dbReference>
<dbReference type="InterPro" id="IPR011074">
    <property type="entry name" value="CRAL/TRIO_N_dom"/>
</dbReference>
<dbReference type="Gene3D" id="3.40.525.10">
    <property type="entry name" value="CRAL-TRIO lipid binding domain"/>
    <property type="match status" value="1"/>
</dbReference>
<comment type="caution">
    <text evidence="2">The sequence shown here is derived from an EMBL/GenBank/DDBJ whole genome shotgun (WGS) entry which is preliminary data.</text>
</comment>
<accession>A0ABP9YFX1</accession>
<dbReference type="InterPro" id="IPR001251">
    <property type="entry name" value="CRAL-TRIO_dom"/>
</dbReference>
<dbReference type="InterPro" id="IPR052432">
    <property type="entry name" value="PITP/CRAL-TRIO"/>
</dbReference>
<feature type="domain" description="CRAL-TRIO" evidence="1">
    <location>
        <begin position="188"/>
        <end position="333"/>
    </location>
</feature>
<gene>
    <name evidence="2" type="ORF">HPULCUR_011385</name>
</gene>
<dbReference type="SMART" id="SM00516">
    <property type="entry name" value="SEC14"/>
    <property type="match status" value="1"/>
</dbReference>
<evidence type="ECO:0000259" key="1">
    <source>
        <dbReference type="PROSITE" id="PS50191"/>
    </source>
</evidence>
<dbReference type="InterPro" id="IPR036865">
    <property type="entry name" value="CRAL-TRIO_dom_sf"/>
</dbReference>
<dbReference type="PANTHER" id="PTHR46590">
    <property type="entry name" value="PHOSPHATIDYLINOSITOL TRANSFER PROTEIN CSR1-RELATED"/>
    <property type="match status" value="1"/>
</dbReference>
<dbReference type="Pfam" id="PF03765">
    <property type="entry name" value="CRAL_TRIO_N"/>
    <property type="match status" value="1"/>
</dbReference>
<dbReference type="SUPFAM" id="SSF52087">
    <property type="entry name" value="CRAL/TRIO domain"/>
    <property type="match status" value="1"/>
</dbReference>
<dbReference type="Pfam" id="PF00650">
    <property type="entry name" value="CRAL_TRIO"/>
    <property type="match status" value="1"/>
</dbReference>
<dbReference type="Proteomes" id="UP001476247">
    <property type="component" value="Unassembled WGS sequence"/>
</dbReference>
<dbReference type="PROSITE" id="PS50191">
    <property type="entry name" value="CRAL_TRIO"/>
    <property type="match status" value="1"/>
</dbReference>
<name>A0ABP9YFX1_9FUNG</name>
<sequence length="446" mass="50695">MSSIVFPTSEITLQNRKPAHAGNLTESQLASLKAFWVRLLQLFKQPGQEIILPDPAKERPVKKSFFGAVKEDPYYNYFLGATSDPRWSSLPLEKALPLIPGNLLRDTFWGLVASNNPDSTILRFLRARKWDLDASYNMLTNTLRWRLEMRANEIASLGQTGLINELEKAKPGLGVAFKHQLDLKMVTLGGPDKQARGACFVNVQIHHKENQPLEVMKLLTLYMVETSRVVCDYPMDTVCIVFNLENFTLANMDFDIVKFLVECFQAYYPETLGLACIHKAPWVFSTVWNLIAPLLDPVVASKIVFTKNLEELEKYIDSDGLPVIITGDTSKPSLDDLPLSRTPEPGYKDVPADLPSVKQYWDTVANYEAQTVQWANQSAPTNLEQDLLDRLKTAQLYRLSRIKAEKVLRGETSYHVKGLIEIDEKDRLIVNYNTRTWGQKDITDWV</sequence>